<dbReference type="GO" id="GO:0004725">
    <property type="term" value="F:protein tyrosine phosphatase activity"/>
    <property type="evidence" value="ECO:0007669"/>
    <property type="project" value="UniProtKB-EC"/>
</dbReference>
<evidence type="ECO:0000256" key="5">
    <source>
        <dbReference type="ARBA" id="ARBA00051722"/>
    </source>
</evidence>
<dbReference type="InterPro" id="IPR036196">
    <property type="entry name" value="Ptyr_pPase_sf"/>
</dbReference>
<dbReference type="InterPro" id="IPR023485">
    <property type="entry name" value="Ptyr_pPase"/>
</dbReference>
<comment type="catalytic activity">
    <reaction evidence="5">
        <text>O-phospho-L-tyrosyl-[protein] + H2O = L-tyrosyl-[protein] + phosphate</text>
        <dbReference type="Rhea" id="RHEA:10684"/>
        <dbReference type="Rhea" id="RHEA-COMP:10136"/>
        <dbReference type="Rhea" id="RHEA-COMP:20101"/>
        <dbReference type="ChEBI" id="CHEBI:15377"/>
        <dbReference type="ChEBI" id="CHEBI:43474"/>
        <dbReference type="ChEBI" id="CHEBI:46858"/>
        <dbReference type="ChEBI" id="CHEBI:61978"/>
        <dbReference type="EC" id="3.1.3.48"/>
    </reaction>
</comment>
<evidence type="ECO:0000313" key="8">
    <source>
        <dbReference type="EMBL" id="ASJ57321.1"/>
    </source>
</evidence>
<comment type="similarity">
    <text evidence="1">Belongs to the low molecular weight phosphotyrosine protein phosphatase family.</text>
</comment>
<evidence type="ECO:0000256" key="3">
    <source>
        <dbReference type="ARBA" id="ARBA00022801"/>
    </source>
</evidence>
<dbReference type="EMBL" id="CP018145">
    <property type="protein sequence ID" value="ASJ57321.1"/>
    <property type="molecule type" value="Genomic_DNA"/>
</dbReference>
<dbReference type="SMART" id="SM00226">
    <property type="entry name" value="LMWPc"/>
    <property type="match status" value="1"/>
</dbReference>
<keyword evidence="4" id="KW-0904">Protein phosphatase</keyword>
<dbReference type="PANTHER" id="PTHR11717:SF7">
    <property type="entry name" value="LOW MOLECULAR WEIGHT PHOSPHOTYROSINE PROTEIN PHOSPHATASE"/>
    <property type="match status" value="1"/>
</dbReference>
<dbReference type="InterPro" id="IPR017867">
    <property type="entry name" value="Tyr_phospatase_low_mol_wt"/>
</dbReference>
<dbReference type="CDD" id="cd16343">
    <property type="entry name" value="LMWPTP"/>
    <property type="match status" value="1"/>
</dbReference>
<dbReference type="PANTHER" id="PTHR11717">
    <property type="entry name" value="LOW MOLECULAR WEIGHT PROTEIN TYROSINE PHOSPHATASE"/>
    <property type="match status" value="1"/>
</dbReference>
<dbReference type="AlphaFoldDB" id="A0A220MQI7"/>
<dbReference type="PRINTS" id="PR00719">
    <property type="entry name" value="LMWPTPASE"/>
</dbReference>
<dbReference type="FunFam" id="3.40.50.2300:FF:000113">
    <property type="entry name" value="Low molecular weight protein-tyrosine-phosphatase"/>
    <property type="match status" value="1"/>
</dbReference>
<protein>
    <recommendedName>
        <fullName evidence="2">protein-tyrosine-phosphatase</fullName>
        <ecNumber evidence="2">3.1.3.48</ecNumber>
    </recommendedName>
</protein>
<evidence type="ECO:0000256" key="4">
    <source>
        <dbReference type="ARBA" id="ARBA00022912"/>
    </source>
</evidence>
<name>A0A220MQI7_9BACL</name>
<evidence type="ECO:0000259" key="7">
    <source>
        <dbReference type="SMART" id="SM00226"/>
    </source>
</evidence>
<reference evidence="8 9" key="1">
    <citation type="submission" date="2016-11" db="EMBL/GenBank/DDBJ databases">
        <authorList>
            <person name="Jaros S."/>
            <person name="Januszkiewicz K."/>
            <person name="Wedrychowicz H."/>
        </authorList>
    </citation>
    <scope>NUCLEOTIDE SEQUENCE [LARGE SCALE GENOMIC DNA]</scope>
    <source>
        <strain evidence="8 9">NF2</strain>
    </source>
</reference>
<accession>A0A220MQI7</accession>
<evidence type="ECO:0000256" key="1">
    <source>
        <dbReference type="ARBA" id="ARBA00011063"/>
    </source>
</evidence>
<dbReference type="SUPFAM" id="SSF52788">
    <property type="entry name" value="Phosphotyrosine protein phosphatases I"/>
    <property type="match status" value="1"/>
</dbReference>
<evidence type="ECO:0000256" key="2">
    <source>
        <dbReference type="ARBA" id="ARBA00013064"/>
    </source>
</evidence>
<dbReference type="InterPro" id="IPR050438">
    <property type="entry name" value="LMW_PTPase"/>
</dbReference>
<dbReference type="KEGG" id="bfm:BP422_29710"/>
<gene>
    <name evidence="8" type="ORF">BP422_29710</name>
</gene>
<dbReference type="Gene3D" id="3.40.50.2300">
    <property type="match status" value="1"/>
</dbReference>
<feature type="domain" description="Phosphotyrosine protein phosphatase I" evidence="7">
    <location>
        <begin position="2"/>
        <end position="147"/>
    </location>
</feature>
<evidence type="ECO:0000313" key="9">
    <source>
        <dbReference type="Proteomes" id="UP000197781"/>
    </source>
</evidence>
<sequence>MTTVLFVCLGNICRSPMAEAVFRHLVEAEGLAGEISIDSAGIGGWHAGEPPHKGTQKVLTENGIAHDTLRARQIVTQDFLEYDYIVCMDEENLSALKQMAPSGKKVYRLLDFADSAQEQNVEDPYYTGRFTYVYDLVNAGCRGLLNEIKATIAKKG</sequence>
<organism evidence="8 9">
    <name type="scientific">Brevibacillus formosus</name>
    <dbReference type="NCBI Taxonomy" id="54913"/>
    <lineage>
        <taxon>Bacteria</taxon>
        <taxon>Bacillati</taxon>
        <taxon>Bacillota</taxon>
        <taxon>Bacilli</taxon>
        <taxon>Bacillales</taxon>
        <taxon>Paenibacillaceae</taxon>
        <taxon>Brevibacillus</taxon>
    </lineage>
</organism>
<feature type="active site" description="Proton donor" evidence="6">
    <location>
        <position position="123"/>
    </location>
</feature>
<dbReference type="EC" id="3.1.3.48" evidence="2"/>
<proteinExistence type="inferred from homology"/>
<evidence type="ECO:0000256" key="6">
    <source>
        <dbReference type="PIRSR" id="PIRSR617867-1"/>
    </source>
</evidence>
<keyword evidence="3" id="KW-0378">Hydrolase</keyword>
<dbReference type="Pfam" id="PF01451">
    <property type="entry name" value="LMWPc"/>
    <property type="match status" value="1"/>
</dbReference>
<feature type="active site" description="Nucleophile" evidence="6">
    <location>
        <position position="8"/>
    </location>
</feature>
<dbReference type="Proteomes" id="UP000197781">
    <property type="component" value="Chromosome"/>
</dbReference>
<dbReference type="RefSeq" id="WP_088910773.1">
    <property type="nucleotide sequence ID" value="NZ_CP018145.1"/>
</dbReference>
<feature type="active site" evidence="6">
    <location>
        <position position="14"/>
    </location>
</feature>